<feature type="transmembrane region" description="Helical" evidence="8">
    <location>
        <begin position="137"/>
        <end position="159"/>
    </location>
</feature>
<dbReference type="Pfam" id="PF02518">
    <property type="entry name" value="HATPase_c"/>
    <property type="match status" value="1"/>
</dbReference>
<evidence type="ECO:0000313" key="14">
    <source>
        <dbReference type="EMBL" id="SHJ32898.1"/>
    </source>
</evidence>
<evidence type="ECO:0000259" key="12">
    <source>
        <dbReference type="PROSITE" id="PS50113"/>
    </source>
</evidence>
<dbReference type="SMART" id="SM00388">
    <property type="entry name" value="HisKA"/>
    <property type="match status" value="1"/>
</dbReference>
<sequence>MKSISRIIAVRLCVIILILGILTGGLFSYYLVQTDKQAYEENMARQADFIAGKIAIDLWTYNEPALDYMAAAAFQMSYIKALKIWDASGQFHLSSGKEQAQGSQVLRRNVVMKNEVIGAVEVAFAPFDSGPIWKRTLMTALTILLPVLLFSILQVFLVVRTLLSDPMGDLLQGIEDISEGAYSRDFSAGKGLEMQRIANSVKHLSGKLARREAAIRDSEKRLQESLEKYRTLFNSFPLGISVSDSQGRIMETNQKAEQLLGAPKHELEQRFLDGENWRIIRPDKTDMPPEEFASVVALREERLVKNQEMGILREDGSVMWLNVTATPLPLENYGVVVAYSDISEKKQLQENLLAHKNIVSATTDFISLVDRDYRYVIVNDSYLTLTQKAREDLVGRTVAENVGEEVFQSIVKPQIDRCLRGENARYQEWFEFAGGGRRFMDITYTPHREQGKITGVAVNGRDITELKRTQDSIRESEEKFYKAFHSSPVIKSISTLEEGRFLDANQLFLDMLEIEREDLIGQKAEDLGLWQNMDRDFVIRELKQKGYAHNLPVEIITRSGKRVPILWFGDVVRIQDQSCVIASGFDLTELKKSEDALRESESFLNILLDAIPVPVCYKNREGLFLGFNKAYLDFFGQDMEQLVGKTVFDLYPPDAAELLHQKDIELFRDGGIQIIEMQIAAALDELRDIVFYRAVFKDRAGETAGLVGTILDITDRKQAQAERNRLETRLMQAQKMESIGTLAGGIAHDFNNILTPIVGISDMMLEDMTPDSQDRDSILEIHKAGKRGRDLVRQILAFSRQSEHEMIPIRLQKVIQEALKLSRSSIPANIEILQDIQPDCGLVKADPTQIHQIAMNLITNAYHAVEESGGIIKVSLKEKPLFGHDLKEQDLLPGFYAEFTVADNGCGIDPAIRDKIFDPYFTTKGKGKGTGLGLAVIHGIVKEHKGGVRIDSQPGKGAAVTVSLPLHTDAEKVIEQPEQEPCPLGTERIMLVDDEAPVAKIQEAALTRLGYRVTTRIGSREALQTFQENPQAFDLVMTDMNMPHMTGDQLALAILEIRPDIPIIICTGYSEKISPDRLDALGVKGLIMKPAIKREVARMVRRALDEAKA</sequence>
<dbReference type="InterPro" id="IPR036097">
    <property type="entry name" value="HisK_dim/P_sf"/>
</dbReference>
<feature type="domain" description="Histidine kinase" evidence="9">
    <location>
        <begin position="745"/>
        <end position="968"/>
    </location>
</feature>
<dbReference type="InterPro" id="IPR036890">
    <property type="entry name" value="HATPase_C_sf"/>
</dbReference>
<dbReference type="AlphaFoldDB" id="A0A1M6IEM6"/>
<dbReference type="InterPro" id="IPR013656">
    <property type="entry name" value="PAS_4"/>
</dbReference>
<dbReference type="Pfam" id="PF00072">
    <property type="entry name" value="Response_reg"/>
    <property type="match status" value="1"/>
</dbReference>
<dbReference type="SUPFAM" id="SSF55785">
    <property type="entry name" value="PYP-like sensor domain (PAS domain)"/>
    <property type="match status" value="4"/>
</dbReference>
<comment type="catalytic activity">
    <reaction evidence="1">
        <text>ATP + protein L-histidine = ADP + protein N-phospho-L-histidine.</text>
        <dbReference type="EC" id="2.7.13.3"/>
    </reaction>
</comment>
<dbReference type="InterPro" id="IPR011006">
    <property type="entry name" value="CheY-like_superfamily"/>
</dbReference>
<dbReference type="GO" id="GO:0000155">
    <property type="term" value="F:phosphorelay sensor kinase activity"/>
    <property type="evidence" value="ECO:0007669"/>
    <property type="project" value="InterPro"/>
</dbReference>
<keyword evidence="15" id="KW-1185">Reference proteome</keyword>
<feature type="domain" description="PAC" evidence="12">
    <location>
        <begin position="305"/>
        <end position="354"/>
    </location>
</feature>
<dbReference type="Gene3D" id="3.30.450.20">
    <property type="entry name" value="PAS domain"/>
    <property type="match status" value="4"/>
</dbReference>
<feature type="domain" description="HAMP" evidence="13">
    <location>
        <begin position="161"/>
        <end position="213"/>
    </location>
</feature>
<dbReference type="Pfam" id="PF12860">
    <property type="entry name" value="PAS_7"/>
    <property type="match status" value="1"/>
</dbReference>
<reference evidence="15" key="1">
    <citation type="submission" date="2016-11" db="EMBL/GenBank/DDBJ databases">
        <authorList>
            <person name="Varghese N."/>
            <person name="Submissions S."/>
        </authorList>
    </citation>
    <scope>NUCLEOTIDE SEQUENCE [LARGE SCALE GENOMIC DNA]</scope>
    <source>
        <strain evidence="15">DSM 16219</strain>
    </source>
</reference>
<dbReference type="PANTHER" id="PTHR43065:SF42">
    <property type="entry name" value="TWO-COMPONENT SENSOR PPRA"/>
    <property type="match status" value="1"/>
</dbReference>
<organism evidence="14 15">
    <name type="scientific">Desulfatibacillum alkenivorans DSM 16219</name>
    <dbReference type="NCBI Taxonomy" id="1121393"/>
    <lineage>
        <taxon>Bacteria</taxon>
        <taxon>Pseudomonadati</taxon>
        <taxon>Thermodesulfobacteriota</taxon>
        <taxon>Desulfobacteria</taxon>
        <taxon>Desulfobacterales</taxon>
        <taxon>Desulfatibacillaceae</taxon>
        <taxon>Desulfatibacillum</taxon>
    </lineage>
</organism>
<dbReference type="PROSITE" id="PS50109">
    <property type="entry name" value="HIS_KIN"/>
    <property type="match status" value="1"/>
</dbReference>
<dbReference type="InterPro" id="IPR001789">
    <property type="entry name" value="Sig_transdc_resp-reg_receiver"/>
</dbReference>
<keyword evidence="8" id="KW-1133">Transmembrane helix</keyword>
<evidence type="ECO:0000256" key="5">
    <source>
        <dbReference type="ARBA" id="ARBA00022679"/>
    </source>
</evidence>
<keyword evidence="5" id="KW-0808">Transferase</keyword>
<dbReference type="Gene3D" id="3.40.50.2300">
    <property type="match status" value="1"/>
</dbReference>
<feature type="domain" description="PAS" evidence="11">
    <location>
        <begin position="356"/>
        <end position="422"/>
    </location>
</feature>
<dbReference type="EC" id="2.7.13.3" evidence="3"/>
<dbReference type="NCBIfam" id="TIGR00229">
    <property type="entry name" value="sensory_box"/>
    <property type="match status" value="4"/>
</dbReference>
<feature type="domain" description="PAC" evidence="12">
    <location>
        <begin position="673"/>
        <end position="725"/>
    </location>
</feature>
<dbReference type="STRING" id="1121393.SAMN02745216_01453"/>
<dbReference type="GO" id="GO:0016020">
    <property type="term" value="C:membrane"/>
    <property type="evidence" value="ECO:0007669"/>
    <property type="project" value="UniProtKB-SubCell"/>
</dbReference>
<gene>
    <name evidence="14" type="ORF">SAMN02745216_01453</name>
</gene>
<dbReference type="SUPFAM" id="SSF47384">
    <property type="entry name" value="Homodimeric domain of signal transducing histidine kinase"/>
    <property type="match status" value="1"/>
</dbReference>
<dbReference type="SUPFAM" id="SSF52172">
    <property type="entry name" value="CheY-like"/>
    <property type="match status" value="1"/>
</dbReference>
<evidence type="ECO:0000256" key="3">
    <source>
        <dbReference type="ARBA" id="ARBA00012438"/>
    </source>
</evidence>
<dbReference type="InterPro" id="IPR003661">
    <property type="entry name" value="HisK_dim/P_dom"/>
</dbReference>
<protein>
    <recommendedName>
        <fullName evidence="3">histidine kinase</fullName>
        <ecNumber evidence="3">2.7.13.3</ecNumber>
    </recommendedName>
</protein>
<evidence type="ECO:0000259" key="9">
    <source>
        <dbReference type="PROSITE" id="PS50109"/>
    </source>
</evidence>
<dbReference type="PROSITE" id="PS50113">
    <property type="entry name" value="PAC"/>
    <property type="match status" value="2"/>
</dbReference>
<dbReference type="Gene3D" id="3.30.565.10">
    <property type="entry name" value="Histidine kinase-like ATPase, C-terminal domain"/>
    <property type="match status" value="1"/>
</dbReference>
<keyword evidence="8" id="KW-0812">Transmembrane</keyword>
<dbReference type="PRINTS" id="PR00344">
    <property type="entry name" value="BCTRLSENSOR"/>
</dbReference>
<feature type="transmembrane region" description="Helical" evidence="8">
    <location>
        <begin position="12"/>
        <end position="32"/>
    </location>
</feature>
<evidence type="ECO:0000256" key="6">
    <source>
        <dbReference type="ARBA" id="ARBA00022777"/>
    </source>
</evidence>
<dbReference type="Pfam" id="PF00512">
    <property type="entry name" value="HisKA"/>
    <property type="match status" value="1"/>
</dbReference>
<dbReference type="InterPro" id="IPR001610">
    <property type="entry name" value="PAC"/>
</dbReference>
<dbReference type="PROSITE" id="PS50112">
    <property type="entry name" value="PAS"/>
    <property type="match status" value="3"/>
</dbReference>
<dbReference type="InterPro" id="IPR003660">
    <property type="entry name" value="HAMP_dom"/>
</dbReference>
<feature type="domain" description="PAS" evidence="11">
    <location>
        <begin position="225"/>
        <end position="267"/>
    </location>
</feature>
<feature type="domain" description="Response regulatory" evidence="10">
    <location>
        <begin position="988"/>
        <end position="1104"/>
    </location>
</feature>
<dbReference type="SMART" id="SM00091">
    <property type="entry name" value="PAS"/>
    <property type="match status" value="4"/>
</dbReference>
<dbReference type="Pfam" id="PF13426">
    <property type="entry name" value="PAS_9"/>
    <property type="match status" value="1"/>
</dbReference>
<evidence type="ECO:0000259" key="11">
    <source>
        <dbReference type="PROSITE" id="PS50112"/>
    </source>
</evidence>
<dbReference type="SUPFAM" id="SSF55874">
    <property type="entry name" value="ATPase domain of HSP90 chaperone/DNA topoisomerase II/histidine kinase"/>
    <property type="match status" value="1"/>
</dbReference>
<dbReference type="SMART" id="SM00448">
    <property type="entry name" value="REC"/>
    <property type="match status" value="1"/>
</dbReference>
<evidence type="ECO:0000259" key="10">
    <source>
        <dbReference type="PROSITE" id="PS50110"/>
    </source>
</evidence>
<evidence type="ECO:0000256" key="7">
    <source>
        <dbReference type="PROSITE-ProRule" id="PRU00169"/>
    </source>
</evidence>
<evidence type="ECO:0000313" key="15">
    <source>
        <dbReference type="Proteomes" id="UP000183994"/>
    </source>
</evidence>
<dbReference type="Pfam" id="PF08448">
    <property type="entry name" value="PAS_4"/>
    <property type="match status" value="2"/>
</dbReference>
<dbReference type="InterPro" id="IPR000700">
    <property type="entry name" value="PAS-assoc_C"/>
</dbReference>
<evidence type="ECO:0000259" key="13">
    <source>
        <dbReference type="PROSITE" id="PS50885"/>
    </source>
</evidence>
<evidence type="ECO:0000256" key="1">
    <source>
        <dbReference type="ARBA" id="ARBA00000085"/>
    </source>
</evidence>
<dbReference type="InterPro" id="IPR003594">
    <property type="entry name" value="HATPase_dom"/>
</dbReference>
<comment type="subcellular location">
    <subcellularLocation>
        <location evidence="2">Membrane</location>
    </subcellularLocation>
</comment>
<dbReference type="InterPro" id="IPR000014">
    <property type="entry name" value="PAS"/>
</dbReference>
<name>A0A1M6IEM6_9BACT</name>
<dbReference type="EMBL" id="FQZU01000006">
    <property type="protein sequence ID" value="SHJ32898.1"/>
    <property type="molecule type" value="Genomic_DNA"/>
</dbReference>
<dbReference type="InterPro" id="IPR004358">
    <property type="entry name" value="Sig_transdc_His_kin-like_C"/>
</dbReference>
<dbReference type="InterPro" id="IPR035965">
    <property type="entry name" value="PAS-like_dom_sf"/>
</dbReference>
<keyword evidence="4 7" id="KW-0597">Phosphoprotein</keyword>
<dbReference type="SMART" id="SM00387">
    <property type="entry name" value="HATPase_c"/>
    <property type="match status" value="1"/>
</dbReference>
<proteinExistence type="predicted"/>
<feature type="domain" description="PAS" evidence="11">
    <location>
        <begin position="600"/>
        <end position="671"/>
    </location>
</feature>
<dbReference type="PANTHER" id="PTHR43065">
    <property type="entry name" value="SENSOR HISTIDINE KINASE"/>
    <property type="match status" value="1"/>
</dbReference>
<evidence type="ECO:0000256" key="2">
    <source>
        <dbReference type="ARBA" id="ARBA00004370"/>
    </source>
</evidence>
<dbReference type="CDD" id="cd00130">
    <property type="entry name" value="PAS"/>
    <property type="match status" value="4"/>
</dbReference>
<feature type="modified residue" description="4-aspartylphosphate" evidence="7">
    <location>
        <position position="1039"/>
    </location>
</feature>
<keyword evidence="8" id="KW-0472">Membrane</keyword>
<dbReference type="InterPro" id="IPR005467">
    <property type="entry name" value="His_kinase_dom"/>
</dbReference>
<accession>A0A1M6IEM6</accession>
<dbReference type="Proteomes" id="UP000183994">
    <property type="component" value="Unassembled WGS sequence"/>
</dbReference>
<dbReference type="RefSeq" id="WP_083610838.1">
    <property type="nucleotide sequence ID" value="NZ_FQZU01000006.1"/>
</dbReference>
<evidence type="ECO:0000256" key="4">
    <source>
        <dbReference type="ARBA" id="ARBA00022553"/>
    </source>
</evidence>
<dbReference type="OrthoDB" id="5422270at2"/>
<dbReference type="PROSITE" id="PS50885">
    <property type="entry name" value="HAMP"/>
    <property type="match status" value="1"/>
</dbReference>
<dbReference type="PROSITE" id="PS50110">
    <property type="entry name" value="RESPONSE_REGULATORY"/>
    <property type="match status" value="1"/>
</dbReference>
<keyword evidence="6" id="KW-0418">Kinase</keyword>
<evidence type="ECO:0000256" key="8">
    <source>
        <dbReference type="SAM" id="Phobius"/>
    </source>
</evidence>
<dbReference type="Gene3D" id="1.10.287.130">
    <property type="match status" value="1"/>
</dbReference>
<dbReference type="SMART" id="SM00086">
    <property type="entry name" value="PAC"/>
    <property type="match status" value="4"/>
</dbReference>